<dbReference type="EMBL" id="KL197712">
    <property type="protein sequence ID" value="KDQ62017.1"/>
    <property type="molecule type" value="Genomic_DNA"/>
</dbReference>
<dbReference type="AlphaFoldDB" id="A0A067QEU4"/>
<feature type="compositionally biased region" description="Polar residues" evidence="1">
    <location>
        <begin position="60"/>
        <end position="70"/>
    </location>
</feature>
<dbReference type="Pfam" id="PF14494">
    <property type="entry name" value="DUF4436"/>
    <property type="match status" value="1"/>
</dbReference>
<sequence length="467" mass="50325">MDPSASSSTSIPRPLTTPHPGEMVPNLLPASPTAMTASHEDQLTSSLEKSSPTVPPGSLTPDSGNNDQILASSSPPPASLTSDKPNAPPGLSFATAGLIATFIKRRPAPAPGTSEARVEECSSDLVSEIVQAEKEGHQKIIFFRRHWRIFCAFVVLSISAIGVGVGWALRLHTFDGADSPYSTGIFLWSNLVSIDADQQTMVMDWIIVAYGCGQQTPSMSCPDVNLYFDQNLVRPSNDSTGPSDNNLPFAPIFTLNGTFAASQNELANSAFFRTNIVITNYDTHRTTQSYPFDKYKAAIFMFARVINSTSDFVPVNICKTTGIAVGFNAELTATHTISEPAIFTDIEITRGQVVRVYALFIVIAIWLVTLTFLAASIAVIFFRMAMPAAILALPVAALFAFTQLRSTLPGAPAGFGAIIDFVGILPCLAILTFCSVVMIAVFLFRDPEKGLDPEADLLVYVKQEKKD</sequence>
<name>A0A067QEU4_9AGAM</name>
<evidence type="ECO:0008006" key="5">
    <source>
        <dbReference type="Google" id="ProtNLM"/>
    </source>
</evidence>
<evidence type="ECO:0000313" key="3">
    <source>
        <dbReference type="EMBL" id="KDQ62017.1"/>
    </source>
</evidence>
<evidence type="ECO:0000256" key="1">
    <source>
        <dbReference type="SAM" id="MobiDB-lite"/>
    </source>
</evidence>
<evidence type="ECO:0000313" key="4">
    <source>
        <dbReference type="Proteomes" id="UP000027265"/>
    </source>
</evidence>
<keyword evidence="4" id="KW-1185">Reference proteome</keyword>
<organism evidence="3 4">
    <name type="scientific">Jaapia argillacea MUCL 33604</name>
    <dbReference type="NCBI Taxonomy" id="933084"/>
    <lineage>
        <taxon>Eukaryota</taxon>
        <taxon>Fungi</taxon>
        <taxon>Dikarya</taxon>
        <taxon>Basidiomycota</taxon>
        <taxon>Agaricomycotina</taxon>
        <taxon>Agaricomycetes</taxon>
        <taxon>Agaricomycetidae</taxon>
        <taxon>Jaapiales</taxon>
        <taxon>Jaapiaceae</taxon>
        <taxon>Jaapia</taxon>
    </lineage>
</organism>
<proteinExistence type="predicted"/>
<dbReference type="Proteomes" id="UP000027265">
    <property type="component" value="Unassembled WGS sequence"/>
</dbReference>
<feature type="compositionally biased region" description="Polar residues" evidence="1">
    <location>
        <begin position="1"/>
        <end position="11"/>
    </location>
</feature>
<protein>
    <recommendedName>
        <fullName evidence="5">Transmembrane protein</fullName>
    </recommendedName>
</protein>
<dbReference type="InParanoid" id="A0A067QEU4"/>
<keyword evidence="2" id="KW-0472">Membrane</keyword>
<dbReference type="STRING" id="933084.A0A067QEU4"/>
<dbReference type="HOGENOM" id="CLU_045562_0_0_1"/>
<reference evidence="4" key="1">
    <citation type="journal article" date="2014" name="Proc. Natl. Acad. Sci. U.S.A.">
        <title>Extensive sampling of basidiomycete genomes demonstrates inadequacy of the white-rot/brown-rot paradigm for wood decay fungi.</title>
        <authorList>
            <person name="Riley R."/>
            <person name="Salamov A.A."/>
            <person name="Brown D.W."/>
            <person name="Nagy L.G."/>
            <person name="Floudas D."/>
            <person name="Held B.W."/>
            <person name="Levasseur A."/>
            <person name="Lombard V."/>
            <person name="Morin E."/>
            <person name="Otillar R."/>
            <person name="Lindquist E.A."/>
            <person name="Sun H."/>
            <person name="LaButti K.M."/>
            <person name="Schmutz J."/>
            <person name="Jabbour D."/>
            <person name="Luo H."/>
            <person name="Baker S.E."/>
            <person name="Pisabarro A.G."/>
            <person name="Walton J.D."/>
            <person name="Blanchette R.A."/>
            <person name="Henrissat B."/>
            <person name="Martin F."/>
            <person name="Cullen D."/>
            <person name="Hibbett D.S."/>
            <person name="Grigoriev I.V."/>
        </authorList>
    </citation>
    <scope>NUCLEOTIDE SEQUENCE [LARGE SCALE GENOMIC DNA]</scope>
    <source>
        <strain evidence="4">MUCL 33604</strain>
    </source>
</reference>
<feature type="transmembrane region" description="Helical" evidence="2">
    <location>
        <begin position="418"/>
        <end position="444"/>
    </location>
</feature>
<dbReference type="OrthoDB" id="2923771at2759"/>
<keyword evidence="2" id="KW-0812">Transmembrane</keyword>
<keyword evidence="2" id="KW-1133">Transmembrane helix</keyword>
<feature type="compositionally biased region" description="Polar residues" evidence="1">
    <location>
        <begin position="43"/>
        <end position="52"/>
    </location>
</feature>
<feature type="transmembrane region" description="Helical" evidence="2">
    <location>
        <begin position="356"/>
        <end position="381"/>
    </location>
</feature>
<dbReference type="InterPro" id="IPR027948">
    <property type="entry name" value="DUF4436"/>
</dbReference>
<feature type="region of interest" description="Disordered" evidence="1">
    <location>
        <begin position="1"/>
        <end position="87"/>
    </location>
</feature>
<evidence type="ECO:0000256" key="2">
    <source>
        <dbReference type="SAM" id="Phobius"/>
    </source>
</evidence>
<accession>A0A067QEU4</accession>
<gene>
    <name evidence="3" type="ORF">JAAARDRAFT_190715</name>
</gene>
<feature type="transmembrane region" description="Helical" evidence="2">
    <location>
        <begin position="388"/>
        <end position="406"/>
    </location>
</feature>
<feature type="transmembrane region" description="Helical" evidence="2">
    <location>
        <begin position="149"/>
        <end position="169"/>
    </location>
</feature>